<comment type="caution">
    <text evidence="3">The sequence shown here is derived from an EMBL/GenBank/DDBJ whole genome shotgun (WGS) entry which is preliminary data.</text>
</comment>
<comment type="similarity">
    <text evidence="1">Belongs to the short-chain dehydrogenases/reductases (SDR) family.</text>
</comment>
<dbReference type="Pfam" id="PF13561">
    <property type="entry name" value="adh_short_C2"/>
    <property type="match status" value="1"/>
</dbReference>
<dbReference type="GO" id="GO:0016491">
    <property type="term" value="F:oxidoreductase activity"/>
    <property type="evidence" value="ECO:0007669"/>
    <property type="project" value="UniProtKB-KW"/>
</dbReference>
<dbReference type="Proteomes" id="UP000605992">
    <property type="component" value="Unassembled WGS sequence"/>
</dbReference>
<dbReference type="PRINTS" id="PR00080">
    <property type="entry name" value="SDRFAMILY"/>
</dbReference>
<dbReference type="PANTHER" id="PTHR43639">
    <property type="entry name" value="OXIDOREDUCTASE, SHORT-CHAIN DEHYDROGENASE/REDUCTASE FAMILY (AFU_ORTHOLOGUE AFUA_5G02870)"/>
    <property type="match status" value="1"/>
</dbReference>
<proteinExistence type="inferred from homology"/>
<dbReference type="CDD" id="cd05233">
    <property type="entry name" value="SDR_c"/>
    <property type="match status" value="1"/>
</dbReference>
<dbReference type="InterPro" id="IPR036291">
    <property type="entry name" value="NAD(P)-bd_dom_sf"/>
</dbReference>
<reference evidence="3" key="1">
    <citation type="submission" date="2021-01" db="EMBL/GenBank/DDBJ databases">
        <title>Whole genome shotgun sequence of Planotetraspora thailandica NBRC 104271.</title>
        <authorList>
            <person name="Komaki H."/>
            <person name="Tamura T."/>
        </authorList>
    </citation>
    <scope>NUCLEOTIDE SEQUENCE</scope>
    <source>
        <strain evidence="3">NBRC 104271</strain>
    </source>
</reference>
<dbReference type="FunFam" id="3.40.50.720:FF:000084">
    <property type="entry name" value="Short-chain dehydrogenase reductase"/>
    <property type="match status" value="1"/>
</dbReference>
<keyword evidence="2" id="KW-0560">Oxidoreductase</keyword>
<organism evidence="3 4">
    <name type="scientific">Planotetraspora thailandica</name>
    <dbReference type="NCBI Taxonomy" id="487172"/>
    <lineage>
        <taxon>Bacteria</taxon>
        <taxon>Bacillati</taxon>
        <taxon>Actinomycetota</taxon>
        <taxon>Actinomycetes</taxon>
        <taxon>Streptosporangiales</taxon>
        <taxon>Streptosporangiaceae</taxon>
        <taxon>Planotetraspora</taxon>
    </lineage>
</organism>
<evidence type="ECO:0000313" key="4">
    <source>
        <dbReference type="Proteomes" id="UP000605992"/>
    </source>
</evidence>
<evidence type="ECO:0000313" key="3">
    <source>
        <dbReference type="EMBL" id="GII57287.1"/>
    </source>
</evidence>
<sequence>MYIPTSPVPGEFAGRRALVTGGSRGVGAAVAQRLISGGAAVVTSARSWSAETPKGSTFISADIRTAESARQLVDAALEALGGLDILVNNAGAARAHFGAIPDGEWEDSLAINFLSAVRVTNAALPALQQADRASIVNISTGVAANPPAPMLHYGAAKAALVSWSKGLAAQLAPAGVRVNTLTLGTVETPGGTELLQSVMEAMGGSVQQAYAAVPLGRAGDARDVAEAVAFLVSDRAQWIAGADLHATGGA</sequence>
<gene>
    <name evidence="3" type="ORF">Pth03_56760</name>
</gene>
<name>A0A8J3V4K8_9ACTN</name>
<dbReference type="SUPFAM" id="SSF51735">
    <property type="entry name" value="NAD(P)-binding Rossmann-fold domains"/>
    <property type="match status" value="1"/>
</dbReference>
<keyword evidence="4" id="KW-1185">Reference proteome</keyword>
<dbReference type="PRINTS" id="PR00081">
    <property type="entry name" value="GDHRDH"/>
</dbReference>
<evidence type="ECO:0000256" key="2">
    <source>
        <dbReference type="ARBA" id="ARBA00023002"/>
    </source>
</evidence>
<dbReference type="AlphaFoldDB" id="A0A8J3V4K8"/>
<dbReference type="InterPro" id="IPR002347">
    <property type="entry name" value="SDR_fam"/>
</dbReference>
<evidence type="ECO:0000256" key="1">
    <source>
        <dbReference type="ARBA" id="ARBA00006484"/>
    </source>
</evidence>
<dbReference type="Gene3D" id="3.40.50.720">
    <property type="entry name" value="NAD(P)-binding Rossmann-like Domain"/>
    <property type="match status" value="1"/>
</dbReference>
<accession>A0A8J3V4K8</accession>
<dbReference type="NCBIfam" id="NF005095">
    <property type="entry name" value="PRK06523.1"/>
    <property type="match status" value="1"/>
</dbReference>
<dbReference type="PANTHER" id="PTHR43639:SF1">
    <property type="entry name" value="SHORT-CHAIN DEHYDROGENASE_REDUCTASE FAMILY PROTEIN"/>
    <property type="match status" value="1"/>
</dbReference>
<protein>
    <submittedName>
        <fullName evidence="3">Short-chain dehydrogenase</fullName>
    </submittedName>
</protein>
<dbReference type="EMBL" id="BOOR01000049">
    <property type="protein sequence ID" value="GII57287.1"/>
    <property type="molecule type" value="Genomic_DNA"/>
</dbReference>